<dbReference type="Gene3D" id="3.40.50.1820">
    <property type="entry name" value="alpha/beta hydrolase"/>
    <property type="match status" value="1"/>
</dbReference>
<proteinExistence type="predicted"/>
<evidence type="ECO:0000313" key="2">
    <source>
        <dbReference type="Proteomes" id="UP000442695"/>
    </source>
</evidence>
<dbReference type="GO" id="GO:0016787">
    <property type="term" value="F:hydrolase activity"/>
    <property type="evidence" value="ECO:0007669"/>
    <property type="project" value="UniProtKB-KW"/>
</dbReference>
<dbReference type="Proteomes" id="UP000442695">
    <property type="component" value="Unassembled WGS sequence"/>
</dbReference>
<dbReference type="SUPFAM" id="SSF53474">
    <property type="entry name" value="alpha/beta-Hydrolases"/>
    <property type="match status" value="1"/>
</dbReference>
<dbReference type="RefSeq" id="WP_156859960.1">
    <property type="nucleotide sequence ID" value="NZ_WOWR01000078.1"/>
</dbReference>
<dbReference type="InterPro" id="IPR029058">
    <property type="entry name" value="AB_hydrolase_fold"/>
</dbReference>
<gene>
    <name evidence="1" type="ORF">GN299_31310</name>
</gene>
<comment type="caution">
    <text evidence="1">The sequence shown here is derived from an EMBL/GenBank/DDBJ whole genome shotgun (WGS) entry which is preliminary data.</text>
</comment>
<dbReference type="AlphaFoldDB" id="A0A7V8E9Y3"/>
<dbReference type="EMBL" id="WOWR01000078">
    <property type="protein sequence ID" value="KAF0250919.1"/>
    <property type="molecule type" value="Genomic_DNA"/>
</dbReference>
<reference evidence="1 2" key="1">
    <citation type="submission" date="2019-12" db="EMBL/GenBank/DDBJ databases">
        <authorList>
            <person name="Woiski C."/>
        </authorList>
    </citation>
    <scope>NUCLEOTIDE SEQUENCE [LARGE SCALE GENOMIC DNA]</scope>
    <source>
        <strain evidence="1 2">BOE100</strain>
    </source>
</reference>
<organism evidence="1 2">
    <name type="scientific">Pseudomonas putida</name>
    <name type="common">Arthrobacter siderocapsulatus</name>
    <dbReference type="NCBI Taxonomy" id="303"/>
    <lineage>
        <taxon>Bacteria</taxon>
        <taxon>Pseudomonadati</taxon>
        <taxon>Pseudomonadota</taxon>
        <taxon>Gammaproteobacteria</taxon>
        <taxon>Pseudomonadales</taxon>
        <taxon>Pseudomonadaceae</taxon>
        <taxon>Pseudomonas</taxon>
    </lineage>
</organism>
<evidence type="ECO:0000313" key="1">
    <source>
        <dbReference type="EMBL" id="KAF0250919.1"/>
    </source>
</evidence>
<protein>
    <submittedName>
        <fullName evidence="1">Alpha/beta hydrolase</fullName>
    </submittedName>
</protein>
<dbReference type="PROSITE" id="PS51257">
    <property type="entry name" value="PROKAR_LIPOPROTEIN"/>
    <property type="match status" value="1"/>
</dbReference>
<sequence length="273" mass="29431">MNQYPKRLSQACALIAAVMASGCSTKPLDLNSASQGSQLTPVAVKTSQFSVQTLQPARVNSNVLRVYIEGDGRAWITSHTISNDPTPIKSIAPGLAVNDPQPAAYMARPCQYVQGANCSQRLWTTGRFGKDVVQAESEVLDALKSRYGVQEFELVGYSGGGAVALLLAATRSDVKQVQTIAGNIDPTAWTSLKHLAPLSNSLNPADFADQLAKVPQRHFIGMNDTVVPPEVSKAYMLKVQPTCGETVFVSADHHAGYEEAWTANRDKAIRCER</sequence>
<keyword evidence="1" id="KW-0378">Hydrolase</keyword>
<name>A0A7V8E9Y3_PSEPU</name>
<accession>A0A7V8E9Y3</accession>